<dbReference type="EMBL" id="CP006939">
    <property type="protein sequence ID" value="AHC16652.1"/>
    <property type="molecule type" value="Genomic_DNA"/>
</dbReference>
<evidence type="ECO:0000313" key="1">
    <source>
        <dbReference type="EMBL" id="AHC16652.1"/>
    </source>
</evidence>
<protein>
    <submittedName>
        <fullName evidence="1">Uncharacterized protein</fullName>
    </submittedName>
</protein>
<keyword evidence="2" id="KW-1185">Reference proteome</keyword>
<accession>V5WLD0</accession>
<organism evidence="1 2">
    <name type="scientific">Salinispira pacifica</name>
    <dbReference type="NCBI Taxonomy" id="1307761"/>
    <lineage>
        <taxon>Bacteria</taxon>
        <taxon>Pseudomonadati</taxon>
        <taxon>Spirochaetota</taxon>
        <taxon>Spirochaetia</taxon>
        <taxon>Spirochaetales</taxon>
        <taxon>Spirochaetaceae</taxon>
        <taxon>Salinispira</taxon>
    </lineage>
</organism>
<evidence type="ECO:0000313" key="2">
    <source>
        <dbReference type="Proteomes" id="UP000018680"/>
    </source>
</evidence>
<proteinExistence type="predicted"/>
<sequence>MMAFIENIRSVIINISSTPDSHVRNMSNAAIVPWQHSRR</sequence>
<reference evidence="1 2" key="1">
    <citation type="journal article" date="2015" name="Stand. Genomic Sci.">
        <title>Complete genome sequence and description of Salinispira pacifica gen. nov., sp. nov., a novel spirochaete isolated form a hypersaline microbial mat.</title>
        <authorList>
            <person name="Ben Hania W."/>
            <person name="Joseph M."/>
            <person name="Schumann P."/>
            <person name="Bunk B."/>
            <person name="Fiebig A."/>
            <person name="Sproer C."/>
            <person name="Klenk H.P."/>
            <person name="Fardeau M.L."/>
            <person name="Spring S."/>
        </authorList>
    </citation>
    <scope>NUCLEOTIDE SEQUENCE [LARGE SCALE GENOMIC DNA]</scope>
    <source>
        <strain evidence="1 2">L21-RPul-D2</strain>
    </source>
</reference>
<dbReference type="KEGG" id="slr:L21SP2_3312"/>
<dbReference type="Proteomes" id="UP000018680">
    <property type="component" value="Chromosome"/>
</dbReference>
<name>V5WLD0_9SPIO</name>
<dbReference type="AlphaFoldDB" id="V5WLD0"/>
<dbReference type="HOGENOM" id="CLU_3316717_0_0_12"/>
<gene>
    <name evidence="1" type="ORF">L21SP2_3312</name>
</gene>